<evidence type="ECO:0000256" key="7">
    <source>
        <dbReference type="ARBA" id="ARBA00023125"/>
    </source>
</evidence>
<evidence type="ECO:0000313" key="9">
    <source>
        <dbReference type="EMBL" id="MDN4505967.1"/>
    </source>
</evidence>
<keyword evidence="5 8" id="KW-0460">Magnesium</keyword>
<feature type="binding site" evidence="8">
    <location>
        <position position="227"/>
    </location>
    <ligand>
        <name>Mn(2+)</name>
        <dbReference type="ChEBI" id="CHEBI:29035"/>
    </ligand>
</feature>
<dbReference type="InterPro" id="IPR042206">
    <property type="entry name" value="CRISPR-assoc_Cas1_C"/>
</dbReference>
<keyword evidence="10" id="KW-1185">Reference proteome</keyword>
<dbReference type="CDD" id="cd09719">
    <property type="entry name" value="Cas1_I-E"/>
    <property type="match status" value="1"/>
</dbReference>
<dbReference type="NCBIfam" id="TIGR03638">
    <property type="entry name" value="cas1_ECOLI"/>
    <property type="match status" value="1"/>
</dbReference>
<evidence type="ECO:0000256" key="2">
    <source>
        <dbReference type="ARBA" id="ARBA00022723"/>
    </source>
</evidence>
<evidence type="ECO:0000256" key="1">
    <source>
        <dbReference type="ARBA" id="ARBA00022722"/>
    </source>
</evidence>
<name>A0ABT8H137_9ACTN</name>
<feature type="binding site" evidence="8">
    <location>
        <position position="214"/>
    </location>
    <ligand>
        <name>Mn(2+)</name>
        <dbReference type="ChEBI" id="CHEBI:29035"/>
    </ligand>
</feature>
<dbReference type="RefSeq" id="WP_269529306.1">
    <property type="nucleotide sequence ID" value="NZ_JAUHTB010000007.1"/>
</dbReference>
<comment type="caution">
    <text evidence="9">The sequence shown here is derived from an EMBL/GenBank/DDBJ whole genome shotgun (WGS) entry which is preliminary data.</text>
</comment>
<keyword evidence="6 8" id="KW-0051">Antiviral defense</keyword>
<dbReference type="PANTHER" id="PTHR34353:SF3">
    <property type="entry name" value="CRISPR-ASSOCIATED ENDONUCLEASE CAS1"/>
    <property type="match status" value="1"/>
</dbReference>
<comment type="subunit">
    <text evidence="8">Homodimer, forms a heterotetramer with a Cas2 homodimer.</text>
</comment>
<dbReference type="NCBIfam" id="TIGR00287">
    <property type="entry name" value="cas1"/>
    <property type="match status" value="1"/>
</dbReference>
<keyword evidence="7 8" id="KW-0238">DNA-binding</keyword>
<evidence type="ECO:0000256" key="3">
    <source>
        <dbReference type="ARBA" id="ARBA00022759"/>
    </source>
</evidence>
<dbReference type="Proteomes" id="UP001172702">
    <property type="component" value="Unassembled WGS sequence"/>
</dbReference>
<proteinExistence type="inferred from homology"/>
<comment type="cofactor">
    <cofactor evidence="8">
        <name>Mg(2+)</name>
        <dbReference type="ChEBI" id="CHEBI:18420"/>
    </cofactor>
    <cofactor evidence="8">
        <name>Mn(2+)</name>
        <dbReference type="ChEBI" id="CHEBI:29035"/>
    </cofactor>
</comment>
<dbReference type="Gene3D" id="1.20.120.920">
    <property type="entry name" value="CRISPR-associated endonuclease Cas1, C-terminal domain"/>
    <property type="match status" value="1"/>
</dbReference>
<feature type="binding site" evidence="8">
    <location>
        <position position="147"/>
    </location>
    <ligand>
        <name>Mn(2+)</name>
        <dbReference type="ChEBI" id="CHEBI:29035"/>
    </ligand>
</feature>
<organism evidence="9 10">
    <name type="scientific">Dietzia maris</name>
    <dbReference type="NCBI Taxonomy" id="37915"/>
    <lineage>
        <taxon>Bacteria</taxon>
        <taxon>Bacillati</taxon>
        <taxon>Actinomycetota</taxon>
        <taxon>Actinomycetes</taxon>
        <taxon>Mycobacteriales</taxon>
        <taxon>Dietziaceae</taxon>
        <taxon>Dietzia</taxon>
    </lineage>
</organism>
<dbReference type="InterPro" id="IPR019851">
    <property type="entry name" value="CRISPR-assoc_Cas1_ECOLI"/>
</dbReference>
<dbReference type="PANTHER" id="PTHR34353">
    <property type="entry name" value="CRISPR-ASSOCIATED ENDONUCLEASE CAS1 1"/>
    <property type="match status" value="1"/>
</dbReference>
<comment type="similarity">
    <text evidence="8">Belongs to the CRISPR-associated endonuclease Cas1 family.</text>
</comment>
<evidence type="ECO:0000256" key="8">
    <source>
        <dbReference type="HAMAP-Rule" id="MF_01470"/>
    </source>
</evidence>
<evidence type="ECO:0000313" key="10">
    <source>
        <dbReference type="Proteomes" id="UP001172702"/>
    </source>
</evidence>
<dbReference type="EC" id="3.1.-.-" evidence="8"/>
<accession>A0ABT8H137</accession>
<reference evidence="9 10" key="1">
    <citation type="submission" date="2023-07" db="EMBL/GenBank/DDBJ databases">
        <title>Strategy for survival of the halotoleranting strain Dietzia MX2 from the Yakshinskoe mineral salts deposit.</title>
        <authorList>
            <person name="Kharitonova M.A."/>
            <person name="Kupriyanova-Ashina F.G."/>
            <person name="Shakirov T.R."/>
            <person name="Vafina M.S."/>
            <person name="Ilinskaya O.N."/>
        </authorList>
    </citation>
    <scope>NUCLEOTIDE SEQUENCE [LARGE SCALE GENOMIC DNA]</scope>
    <source>
        <strain evidence="9 10">MX2</strain>
    </source>
</reference>
<keyword evidence="3 8" id="KW-0255">Endonuclease</keyword>
<protein>
    <recommendedName>
        <fullName evidence="8">CRISPR-associated endonuclease Cas1</fullName>
        <ecNumber evidence="8">3.1.-.-</ecNumber>
    </recommendedName>
</protein>
<comment type="function">
    <text evidence="8">CRISPR (clustered regularly interspaced short palindromic repeat), is an adaptive immune system that provides protection against mobile genetic elements (viruses, transposable elements and conjugative plasmids). CRISPR clusters contain spacers, sequences complementary to antecedent mobile elements, and target invading nucleic acids. CRISPR clusters are transcribed and processed into CRISPR RNA (crRNA). Acts as a dsDNA endonuclease. Involved in the integration of spacer DNA into the CRISPR cassette.</text>
</comment>
<keyword evidence="8" id="KW-0464">Manganese</keyword>
<dbReference type="InterPro" id="IPR050646">
    <property type="entry name" value="Cas1"/>
</dbReference>
<keyword evidence="4 8" id="KW-0378">Hydrolase</keyword>
<evidence type="ECO:0000256" key="4">
    <source>
        <dbReference type="ARBA" id="ARBA00022801"/>
    </source>
</evidence>
<dbReference type="EMBL" id="JAUHTB010000007">
    <property type="protein sequence ID" value="MDN4505967.1"/>
    <property type="molecule type" value="Genomic_DNA"/>
</dbReference>
<dbReference type="Gene3D" id="3.100.10.20">
    <property type="entry name" value="CRISPR-associated endonuclease Cas1, N-terminal domain"/>
    <property type="match status" value="1"/>
</dbReference>
<keyword evidence="2 8" id="KW-0479">Metal-binding</keyword>
<gene>
    <name evidence="9" type="primary">cas1e</name>
    <name evidence="8" type="synonym">cas1</name>
    <name evidence="9" type="ORF">QYF62_07855</name>
</gene>
<dbReference type="Pfam" id="PF01867">
    <property type="entry name" value="Cas_Cas1"/>
    <property type="match status" value="2"/>
</dbReference>
<dbReference type="InterPro" id="IPR002729">
    <property type="entry name" value="CRISPR-assoc_Cas1"/>
</dbReference>
<sequence>MVEIPGVRPTRPSELVRVQDRLSFVYVERATIGRDDSAITATDDAGVIHIPAASLGALLLGPGTRVTHQAMLLMADSGSTAVWVGERGVRYYAHGRPLGRTSRLLDAQARAVSNTRGRIAVARAMYEMRFPDEDVSACSMQQLRGREGARVRSLYRTHSARTGVEWKRRDYDPKDFTASDVINQALSAAHTCLYGVVHSVVVALGCSPGLGFVHTGHDRSFVYDIADLYKAEITIPVAFDVAEIINRERLPADDVGAMTRRAVRDAVKSGAILTRCVRDIYTLLLPGDTDAVEEADYADVIELWDDHGHNVVGGTNFSSADADLPW</sequence>
<dbReference type="HAMAP" id="MF_01470">
    <property type="entry name" value="Cas1"/>
    <property type="match status" value="1"/>
</dbReference>
<evidence type="ECO:0000256" key="6">
    <source>
        <dbReference type="ARBA" id="ARBA00023118"/>
    </source>
</evidence>
<dbReference type="InterPro" id="IPR033641">
    <property type="entry name" value="Cas1_I-E"/>
</dbReference>
<keyword evidence="1 8" id="KW-0540">Nuclease</keyword>
<dbReference type="GO" id="GO:0004519">
    <property type="term" value="F:endonuclease activity"/>
    <property type="evidence" value="ECO:0007669"/>
    <property type="project" value="UniProtKB-KW"/>
</dbReference>
<dbReference type="InterPro" id="IPR042211">
    <property type="entry name" value="CRISPR-assoc_Cas1_N"/>
</dbReference>
<evidence type="ECO:0000256" key="5">
    <source>
        <dbReference type="ARBA" id="ARBA00022842"/>
    </source>
</evidence>